<dbReference type="Pfam" id="PF04226">
    <property type="entry name" value="Transgly_assoc"/>
    <property type="match status" value="1"/>
</dbReference>
<reference evidence="9" key="1">
    <citation type="submission" date="2017-05" db="EMBL/GenBank/DDBJ databases">
        <authorList>
            <person name="Sung H."/>
        </authorList>
    </citation>
    <scope>NUCLEOTIDE SEQUENCE [LARGE SCALE GENOMIC DNA]</scope>
    <source>
        <strain evidence="9">AMac2203</strain>
    </source>
</reference>
<feature type="transmembrane region" description="Helical" evidence="7">
    <location>
        <begin position="6"/>
        <end position="21"/>
    </location>
</feature>
<accession>A0A1Y0CZB7</accession>
<dbReference type="PANTHER" id="PTHR33884">
    <property type="entry name" value="UPF0410 PROTEIN YMGE"/>
    <property type="match status" value="1"/>
</dbReference>
<keyword evidence="4 7" id="KW-0812">Transmembrane</keyword>
<evidence type="ECO:0000256" key="7">
    <source>
        <dbReference type="SAM" id="Phobius"/>
    </source>
</evidence>
<dbReference type="PANTHER" id="PTHR33884:SF3">
    <property type="entry name" value="UPF0410 PROTEIN YMGE"/>
    <property type="match status" value="1"/>
</dbReference>
<keyword evidence="3" id="KW-1003">Cell membrane</keyword>
<evidence type="ECO:0000313" key="8">
    <source>
        <dbReference type="EMBL" id="ART80638.1"/>
    </source>
</evidence>
<dbReference type="OrthoDB" id="9811343at2"/>
<evidence type="ECO:0000256" key="5">
    <source>
        <dbReference type="ARBA" id="ARBA00022989"/>
    </source>
</evidence>
<evidence type="ECO:0000256" key="3">
    <source>
        <dbReference type="ARBA" id="ARBA00022475"/>
    </source>
</evidence>
<evidence type="ECO:0000256" key="4">
    <source>
        <dbReference type="ARBA" id="ARBA00022692"/>
    </source>
</evidence>
<evidence type="ECO:0000313" key="9">
    <source>
        <dbReference type="Proteomes" id="UP000243793"/>
    </source>
</evidence>
<evidence type="ECO:0000256" key="2">
    <source>
        <dbReference type="ARBA" id="ARBA00011006"/>
    </source>
</evidence>
<dbReference type="GO" id="GO:0005886">
    <property type="term" value="C:plasma membrane"/>
    <property type="evidence" value="ECO:0007669"/>
    <property type="project" value="UniProtKB-SubCell"/>
</dbReference>
<evidence type="ECO:0000256" key="1">
    <source>
        <dbReference type="ARBA" id="ARBA00004651"/>
    </source>
</evidence>
<sequence>MDILSWIFFGLIAGFIAKFLMPGRDGGGLIMTILLGVAGSFVGGWIGKEFGIGREFGFGTVSGFNVASFFTAVVGALILLFLYRLVKK</sequence>
<dbReference type="RefSeq" id="WP_086964507.1">
    <property type="nucleotide sequence ID" value="NZ_CP021376.1"/>
</dbReference>
<feature type="transmembrane region" description="Helical" evidence="7">
    <location>
        <begin position="28"/>
        <end position="46"/>
    </location>
</feature>
<proteinExistence type="inferred from homology"/>
<dbReference type="Proteomes" id="UP000243793">
    <property type="component" value="Chromosome"/>
</dbReference>
<evidence type="ECO:0000256" key="6">
    <source>
        <dbReference type="ARBA" id="ARBA00023136"/>
    </source>
</evidence>
<name>A0A1Y0CZB7_9GAMM</name>
<keyword evidence="5 7" id="KW-1133">Transmembrane helix</keyword>
<comment type="subcellular location">
    <subcellularLocation>
        <location evidence="1">Cell membrane</location>
        <topology evidence="1">Multi-pass membrane protein</topology>
    </subcellularLocation>
</comment>
<organism evidence="8 9">
    <name type="scientific">Oceanisphaera avium</name>
    <dbReference type="NCBI Taxonomy" id="1903694"/>
    <lineage>
        <taxon>Bacteria</taxon>
        <taxon>Pseudomonadati</taxon>
        <taxon>Pseudomonadota</taxon>
        <taxon>Gammaproteobacteria</taxon>
        <taxon>Aeromonadales</taxon>
        <taxon>Aeromonadaceae</taxon>
        <taxon>Oceanisphaera</taxon>
    </lineage>
</organism>
<feature type="transmembrane region" description="Helical" evidence="7">
    <location>
        <begin position="66"/>
        <end position="86"/>
    </location>
</feature>
<dbReference type="InterPro" id="IPR007341">
    <property type="entry name" value="Transgly_assoc"/>
</dbReference>
<comment type="similarity">
    <text evidence="2">Belongs to the UPF0410 family.</text>
</comment>
<dbReference type="EMBL" id="CP021376">
    <property type="protein sequence ID" value="ART80638.1"/>
    <property type="molecule type" value="Genomic_DNA"/>
</dbReference>
<protein>
    <submittedName>
        <fullName evidence="8">GlsB/YeaQ/YmgE family stress response membrane protein</fullName>
    </submittedName>
</protein>
<dbReference type="KEGG" id="ocm:CBP12_11185"/>
<dbReference type="AlphaFoldDB" id="A0A1Y0CZB7"/>
<keyword evidence="9" id="KW-1185">Reference proteome</keyword>
<gene>
    <name evidence="8" type="ORF">CBP12_11185</name>
</gene>
<keyword evidence="6 7" id="KW-0472">Membrane</keyword>